<dbReference type="SUPFAM" id="SSF52540">
    <property type="entry name" value="P-loop containing nucleoside triphosphate hydrolases"/>
    <property type="match status" value="1"/>
</dbReference>
<dbReference type="Pfam" id="PF01656">
    <property type="entry name" value="CbiA"/>
    <property type="match status" value="1"/>
</dbReference>
<feature type="compositionally biased region" description="Basic and acidic residues" evidence="1">
    <location>
        <begin position="11"/>
        <end position="20"/>
    </location>
</feature>
<comment type="caution">
    <text evidence="4">The sequence shown here is derived from an EMBL/GenBank/DDBJ whole genome shotgun (WGS) entry which is preliminary data.</text>
</comment>
<organism evidence="4 5">
    <name type="scientific">Kocuria soli</name>
    <dbReference type="NCBI Taxonomy" id="2485125"/>
    <lineage>
        <taxon>Bacteria</taxon>
        <taxon>Bacillati</taxon>
        <taxon>Actinomycetota</taxon>
        <taxon>Actinomycetes</taxon>
        <taxon>Micrococcales</taxon>
        <taxon>Micrococcaceae</taxon>
        <taxon>Kocuria</taxon>
    </lineage>
</organism>
<dbReference type="GO" id="GO:0016887">
    <property type="term" value="F:ATP hydrolysis activity"/>
    <property type="evidence" value="ECO:0007669"/>
    <property type="project" value="TreeGrafter"/>
</dbReference>
<dbReference type="GO" id="GO:0009898">
    <property type="term" value="C:cytoplasmic side of plasma membrane"/>
    <property type="evidence" value="ECO:0007669"/>
    <property type="project" value="TreeGrafter"/>
</dbReference>
<sequence>MNTTRTSGRRSAGEFPHEVTGEVPWSAEHPQQHAGATVERPGRGGQTHPGTLYDDSSGDSSGESFGDSNGDSNDGEGLRVGLQTEDSALRHLVSGICASAGATLKVSVAGAAVGAVDVQLYDVRSLATAGIRDDAGGEVVLLGRPEDSGLWDAAALLGGCPVAVLPEAEAWLADRLSPRAQESAGGPGVVVGVAGAAGGVGTSTLACWLAADAADNGARTVLVDADPDGCGLDVLLGLEAVDALRWPDLCRSNGVLRAEQLWPLLPGHVDHDDLRWLSWDRAPHPPVQVPWLPVLAALRTAAHAVVVDLGRVAAGDTALATHCDVVLLTLPRTVRGVLAAHRATELLAPARVECVLCGVDVADVDDALVTEALGREPVGHIRFDGRVPEAAETGRLLDRGGKRPHAQSVSQIWDELTNVLSPVSGGTRGGGF</sequence>
<feature type="compositionally biased region" description="Low complexity" evidence="1">
    <location>
        <begin position="54"/>
        <end position="72"/>
    </location>
</feature>
<name>A0A3N4A0F2_9MICC</name>
<evidence type="ECO:0000256" key="1">
    <source>
        <dbReference type="SAM" id="MobiDB-lite"/>
    </source>
</evidence>
<dbReference type="GO" id="GO:0005829">
    <property type="term" value="C:cytosol"/>
    <property type="evidence" value="ECO:0007669"/>
    <property type="project" value="TreeGrafter"/>
</dbReference>
<dbReference type="OrthoDB" id="3252838at2"/>
<evidence type="ECO:0000313" key="4">
    <source>
        <dbReference type="EMBL" id="ROZ65594.1"/>
    </source>
</evidence>
<evidence type="ECO:0000259" key="2">
    <source>
        <dbReference type="Pfam" id="PF01656"/>
    </source>
</evidence>
<dbReference type="Proteomes" id="UP000270616">
    <property type="component" value="Unassembled WGS sequence"/>
</dbReference>
<feature type="region of interest" description="Disordered" evidence="1">
    <location>
        <begin position="1"/>
        <end position="79"/>
    </location>
</feature>
<dbReference type="InterPro" id="IPR002586">
    <property type="entry name" value="CobQ/CobB/MinD/ParA_Nub-bd_dom"/>
</dbReference>
<dbReference type="InterPro" id="IPR027417">
    <property type="entry name" value="P-loop_NTPase"/>
</dbReference>
<dbReference type="Pfam" id="PF26563">
    <property type="entry name" value="Rv3660c_N"/>
    <property type="match status" value="1"/>
</dbReference>
<feature type="domain" description="Rv3660c-like CheY-like N-terminal" evidence="3">
    <location>
        <begin position="84"/>
        <end position="183"/>
    </location>
</feature>
<reference evidence="4 5" key="1">
    <citation type="submission" date="2018-10" db="EMBL/GenBank/DDBJ databases">
        <title>Kocuria sp. M5W7-7, whole genome shotgun sequence.</title>
        <authorList>
            <person name="Tuo L."/>
        </authorList>
    </citation>
    <scope>NUCLEOTIDE SEQUENCE [LARGE SCALE GENOMIC DNA]</scope>
    <source>
        <strain evidence="4 5">M5W7-7</strain>
    </source>
</reference>
<dbReference type="NCBIfam" id="TIGR03815">
    <property type="entry name" value="CpaE_hom_Actino"/>
    <property type="match status" value="1"/>
</dbReference>
<accession>A0A3N4A0F2</accession>
<dbReference type="Gene3D" id="3.40.50.300">
    <property type="entry name" value="P-loop containing nucleotide triphosphate hydrolases"/>
    <property type="match status" value="1"/>
</dbReference>
<dbReference type="InterPro" id="IPR050625">
    <property type="entry name" value="ParA/MinD_ATPase"/>
</dbReference>
<keyword evidence="5" id="KW-1185">Reference proteome</keyword>
<evidence type="ECO:0000313" key="5">
    <source>
        <dbReference type="Proteomes" id="UP000270616"/>
    </source>
</evidence>
<proteinExistence type="predicted"/>
<dbReference type="GO" id="GO:0005524">
    <property type="term" value="F:ATP binding"/>
    <property type="evidence" value="ECO:0007669"/>
    <property type="project" value="TreeGrafter"/>
</dbReference>
<feature type="domain" description="CobQ/CobB/MinD/ParA nucleotide binding" evidence="2">
    <location>
        <begin position="193"/>
        <end position="257"/>
    </location>
</feature>
<protein>
    <submittedName>
        <fullName evidence="4">Uncharacterized protein</fullName>
    </submittedName>
</protein>
<dbReference type="AlphaFoldDB" id="A0A3N4A0F2"/>
<dbReference type="InterPro" id="IPR059050">
    <property type="entry name" value="Rv3660c_N"/>
</dbReference>
<evidence type="ECO:0000259" key="3">
    <source>
        <dbReference type="Pfam" id="PF26563"/>
    </source>
</evidence>
<dbReference type="InterPro" id="IPR022521">
    <property type="entry name" value="Rv3660c"/>
</dbReference>
<gene>
    <name evidence="4" type="ORF">EDL96_00365</name>
</gene>
<dbReference type="PANTHER" id="PTHR43384">
    <property type="entry name" value="SEPTUM SITE-DETERMINING PROTEIN MIND HOMOLOG, CHLOROPLASTIC-RELATED"/>
    <property type="match status" value="1"/>
</dbReference>
<dbReference type="EMBL" id="RKMF01000001">
    <property type="protein sequence ID" value="ROZ65594.1"/>
    <property type="molecule type" value="Genomic_DNA"/>
</dbReference>
<dbReference type="GO" id="GO:0051782">
    <property type="term" value="P:negative regulation of cell division"/>
    <property type="evidence" value="ECO:0007669"/>
    <property type="project" value="TreeGrafter"/>
</dbReference>
<dbReference type="PANTHER" id="PTHR43384:SF11">
    <property type="entry name" value="SEPTUM SITE DETERMINING PROTEIN"/>
    <property type="match status" value="1"/>
</dbReference>
<dbReference type="RefSeq" id="WP_123823483.1">
    <property type="nucleotide sequence ID" value="NZ_RKMF01000001.1"/>
</dbReference>